<feature type="transmembrane region" description="Helical" evidence="1">
    <location>
        <begin position="164"/>
        <end position="197"/>
    </location>
</feature>
<feature type="transmembrane region" description="Helical" evidence="1">
    <location>
        <begin position="87"/>
        <end position="107"/>
    </location>
</feature>
<evidence type="ECO:0008006" key="4">
    <source>
        <dbReference type="Google" id="ProtNLM"/>
    </source>
</evidence>
<gene>
    <name evidence="2" type="ORF">A3E46_00890</name>
</gene>
<evidence type="ECO:0000313" key="2">
    <source>
        <dbReference type="EMBL" id="OGM57258.1"/>
    </source>
</evidence>
<sequence length="415" mass="47692">MKGKNLLVVVLVFLGLFVRLYNFKERMTFGPEQARSLVVAGRYITEKPSLLGQEYFRVTSEGHKLFSGAVFNYSLVPLQLLFNFDPLPITVFFAFLNVFTGLVLFWVARKIFGYSFAVLSLGLFLFNDYMIYHSTFIWNYNYLPLVGILCFYLLYQMKKNSKRLLFVFFLGILSGLGVSLQYLFALLGLGVFLYVLWFSKEKIKASAIFVFGAILGNLPMVIFDLRHNFYHLVTAWQYFLGAFKGGSGVQLAYYHFLPLWPIFLILLSFVVVKLLNKSKPLGILAVVAYLYLSLTSPKVSFGKAVGMPDGLTYGDVVEASESIAKDVRGDFNVASLLDFDTRGYILRYPVEFMYWKKPKGDEDYSGTPFLYVLAERSYNFEDPGVWELRVNLPYKSEILKEIDQRYAVFRLTHED</sequence>
<feature type="transmembrane region" description="Helical" evidence="1">
    <location>
        <begin position="203"/>
        <end position="223"/>
    </location>
</feature>
<comment type="caution">
    <text evidence="2">The sequence shown here is derived from an EMBL/GenBank/DDBJ whole genome shotgun (WGS) entry which is preliminary data.</text>
</comment>
<feature type="transmembrane region" description="Helical" evidence="1">
    <location>
        <begin position="259"/>
        <end position="275"/>
    </location>
</feature>
<reference evidence="2 3" key="1">
    <citation type="journal article" date="2016" name="Nat. Commun.">
        <title>Thousands of microbial genomes shed light on interconnected biogeochemical processes in an aquifer system.</title>
        <authorList>
            <person name="Anantharaman K."/>
            <person name="Brown C.T."/>
            <person name="Hug L.A."/>
            <person name="Sharon I."/>
            <person name="Castelle C.J."/>
            <person name="Probst A.J."/>
            <person name="Thomas B.C."/>
            <person name="Singh A."/>
            <person name="Wilkins M.J."/>
            <person name="Karaoz U."/>
            <person name="Brodie E.L."/>
            <person name="Williams K.H."/>
            <person name="Hubbard S.S."/>
            <person name="Banfield J.F."/>
        </authorList>
    </citation>
    <scope>NUCLEOTIDE SEQUENCE [LARGE SCALE GENOMIC DNA]</scope>
</reference>
<dbReference type="EMBL" id="MGGZ01000015">
    <property type="protein sequence ID" value="OGM57258.1"/>
    <property type="molecule type" value="Genomic_DNA"/>
</dbReference>
<organism evidence="2 3">
    <name type="scientific">Candidatus Woesebacteria bacterium RIFCSPHIGHO2_12_FULL_46_16</name>
    <dbReference type="NCBI Taxonomy" id="1802513"/>
    <lineage>
        <taxon>Bacteria</taxon>
        <taxon>Candidatus Woeseibacteriota</taxon>
    </lineage>
</organism>
<keyword evidence="1" id="KW-1133">Transmembrane helix</keyword>
<protein>
    <recommendedName>
        <fullName evidence="4">Glycosyltransferase RgtA/B/C/D-like domain-containing protein</fullName>
    </recommendedName>
</protein>
<feature type="transmembrane region" description="Helical" evidence="1">
    <location>
        <begin position="114"/>
        <end position="132"/>
    </location>
</feature>
<proteinExistence type="predicted"/>
<accession>A0A1F8B1G8</accession>
<dbReference type="Proteomes" id="UP000178313">
    <property type="component" value="Unassembled WGS sequence"/>
</dbReference>
<evidence type="ECO:0000313" key="3">
    <source>
        <dbReference type="Proteomes" id="UP000178313"/>
    </source>
</evidence>
<feature type="transmembrane region" description="Helical" evidence="1">
    <location>
        <begin position="138"/>
        <end position="155"/>
    </location>
</feature>
<keyword evidence="1" id="KW-0472">Membrane</keyword>
<dbReference type="AlphaFoldDB" id="A0A1F8B1G8"/>
<keyword evidence="1" id="KW-0812">Transmembrane</keyword>
<name>A0A1F8B1G8_9BACT</name>
<evidence type="ECO:0000256" key="1">
    <source>
        <dbReference type="SAM" id="Phobius"/>
    </source>
</evidence>